<dbReference type="PANTHER" id="PTHR10663:SF388">
    <property type="entry name" value="GOLGI-SPECIFIC BREFELDIN A-RESISTANCE GUANINE NUCLEOTIDE EXCHANGE FACTOR 1"/>
    <property type="match status" value="1"/>
</dbReference>
<dbReference type="GO" id="GO:0030036">
    <property type="term" value="P:actin cytoskeleton organization"/>
    <property type="evidence" value="ECO:0007669"/>
    <property type="project" value="EnsemblFungi"/>
</dbReference>
<organism evidence="2 3">
    <name type="scientific">Tetrapisispora phaffii (strain ATCC 24235 / CBS 4417 / NBRC 1672 / NRRL Y-8282 / UCD 70-5)</name>
    <name type="common">Yeast</name>
    <name type="synonym">Fabospora phaffii</name>
    <dbReference type="NCBI Taxonomy" id="1071381"/>
    <lineage>
        <taxon>Eukaryota</taxon>
        <taxon>Fungi</taxon>
        <taxon>Dikarya</taxon>
        <taxon>Ascomycota</taxon>
        <taxon>Saccharomycotina</taxon>
        <taxon>Saccharomycetes</taxon>
        <taxon>Saccharomycetales</taxon>
        <taxon>Saccharomycetaceae</taxon>
        <taxon>Tetrapisispora</taxon>
    </lineage>
</organism>
<dbReference type="GO" id="GO:0000137">
    <property type="term" value="C:Golgi cis cisterna"/>
    <property type="evidence" value="ECO:0007669"/>
    <property type="project" value="EnsemblFungi"/>
</dbReference>
<reference evidence="2 3" key="1">
    <citation type="journal article" date="2011" name="Proc. Natl. Acad. Sci. U.S.A.">
        <title>Evolutionary erosion of yeast sex chromosomes by mating-type switching accidents.</title>
        <authorList>
            <person name="Gordon J.L."/>
            <person name="Armisen D."/>
            <person name="Proux-Wera E."/>
            <person name="Oheigeartaigh S.S."/>
            <person name="Byrne K.P."/>
            <person name="Wolfe K.H."/>
        </authorList>
    </citation>
    <scope>NUCLEOTIDE SEQUENCE [LARGE SCALE GENOMIC DNA]</scope>
    <source>
        <strain evidence="3">ATCC 24235 / CBS 4417 / NBRC 1672 / NRRL Y-8282 / UCD 70-5</strain>
    </source>
</reference>
<dbReference type="STRING" id="1071381.G8BPY7"/>
<dbReference type="InterPro" id="IPR023394">
    <property type="entry name" value="Sec7_C_sf"/>
</dbReference>
<dbReference type="Pfam" id="PF12783">
    <property type="entry name" value="Sec7-like_HUS"/>
    <property type="match status" value="1"/>
</dbReference>
<dbReference type="OMA" id="VKEHMTF"/>
<keyword evidence="3" id="KW-1185">Reference proteome</keyword>
<dbReference type="EMBL" id="HE612857">
    <property type="protein sequence ID" value="CCE62068.1"/>
    <property type="molecule type" value="Genomic_DNA"/>
</dbReference>
<accession>G8BPY7</accession>
<dbReference type="OrthoDB" id="10258608at2759"/>
<dbReference type="GO" id="GO:0006888">
    <property type="term" value="P:endoplasmic reticulum to Golgi vesicle-mediated transport"/>
    <property type="evidence" value="ECO:0007669"/>
    <property type="project" value="EnsemblFungi"/>
</dbReference>
<dbReference type="Proteomes" id="UP000005666">
    <property type="component" value="Chromosome 2"/>
</dbReference>
<sequence length="1396" mass="158778">MVYHIPDFLDSRTLVIRECIRLSNSMRKHIIKNDYNQLGMSVVIGTGNEFFTNAVDSNISINNGSAGNHPFNYLSKYNNMNNGDQLISKLLALKKKLLSNEDAMSTLSPVEILEPFLFIIVNSSVPGDITVQALETVGNFFSLKIAFDGIGIEYVRAYTETIRALTHCRFERSSSITDNSVLLKVVDMLQTLLVSPNSNILPDGVIYEVLQIILSMVCNTRRTEILRKAAETSLINVTTRVFSRLADIEASESNHVYINSAVYAKNKLKKDTIGTSKSESSDDVLNTKNTVNKDSSVKEAAKPAELIIGSGTSIIEDQYGLPVIIDYLNLLLSLILPEKNENASTEATLLSLKLLKIVIDISGTYFLLHPRLFAFVSDPIFKSVLYIIQNSENLLILQAVLELFATIYLVFGNSLQRQIELTLNCLLQIIYDKEDDKDKKKTNAVVNVQFKELIMEQLSVLWTCSPSFFMSLFAEFDCDLDNVDISLNLINALINMTVSDNTSINASVTIPSISLDGVFEFVEDIYDNIQCIDKTVYWSDKKLLPLLEQREQKTVFIESAALFNKKPKEGISLLLEKGFISSDTDEDIAKFLFENNTRMNKKTIGLLLSDPDKKSLLNYFIGLYDFNELRVDEALRILLTKFRLPGESQQIERIIECFAQKYVNDHKPENKNDNDSDNDKEIVNPDLDSVFVLSYSIIMLNTDLHNPQVKEHMTFEDYSNNLKGCYNSKDFPHWYLDKIYCSIRDKEIIMPEEHHGNKKWFDDAWNNIISSTLVVTENTLKKNSIINNLSKYELAQLNEVMFSNVGIMLVEEFTKIILGTKDPYVFSKVILIIEKCLDIACFFNLSELYTNTLRHFATYTGLITKDDDEYTDDSVVEIYVESSNTHIPVSRTSIQLGEDFKKQQYLSSFFRIIRKNNTTSMLSSKIWETTLALMINLYEKKLIDPDVFHDFQKQLCIGNLPKPKPAVVINKERINRGILSAFASYLKGDEEPSDDEIETALNALECIKKINVTMSVFGIGAQFTPEFIELILKSIKTEITEANKSYFETEALFLIEITIALYLHCKDISKLGDKILDSVKSLSESEHITKKGLRRLVSYKLLLLSILMNKGDVLKETIDKNLLQQNEIFNDTFFSTDQGEGIIKSILLLAKPGSYRDLLYNDESFWQLLRNVVSNENHLSGVFDFINSSISNDSKIFTEMNFKWILGLLDEISSAGAIGNKWEINKESSAENPQKHVIETSIKSLFLTQFLFESSISSNKFNEEQKLSLIQALSHQCLNPCSEISNYAIQCIGSSLTKEEVIKSLSMHSIQTIIREGLMPLLELDESDNIKENYISDIIKMISKVYLINLRNQKVTTTTFDQILSLLKKYESDEHIKKEIDYLVNENTSYLSEMAK</sequence>
<dbReference type="SMART" id="SM00222">
    <property type="entry name" value="Sec7"/>
    <property type="match status" value="1"/>
</dbReference>
<dbReference type="PANTHER" id="PTHR10663">
    <property type="entry name" value="GUANYL-NUCLEOTIDE EXCHANGE FACTOR"/>
    <property type="match status" value="1"/>
</dbReference>
<dbReference type="CDD" id="cd00171">
    <property type="entry name" value="Sec7"/>
    <property type="match status" value="1"/>
</dbReference>
<name>G8BPY7_TETPH</name>
<dbReference type="SUPFAM" id="SSF48425">
    <property type="entry name" value="Sec7 domain"/>
    <property type="match status" value="1"/>
</dbReference>
<dbReference type="GeneID" id="11534754"/>
<evidence type="ECO:0000259" key="1">
    <source>
        <dbReference type="PROSITE" id="PS50190"/>
    </source>
</evidence>
<dbReference type="RefSeq" id="XP_003684502.1">
    <property type="nucleotide sequence ID" value="XM_003684454.1"/>
</dbReference>
<gene>
    <name evidence="2" type="primary">TPHA0B03960</name>
    <name evidence="2" type="ordered locus">TPHA_0B03960</name>
</gene>
<evidence type="ECO:0000313" key="3">
    <source>
        <dbReference type="Proteomes" id="UP000005666"/>
    </source>
</evidence>
<dbReference type="InterPro" id="IPR035999">
    <property type="entry name" value="Sec7_dom_sf"/>
</dbReference>
<dbReference type="GO" id="GO:0006891">
    <property type="term" value="P:intra-Golgi vesicle-mediated transport"/>
    <property type="evidence" value="ECO:0007669"/>
    <property type="project" value="EnsemblFungi"/>
</dbReference>
<dbReference type="Gene3D" id="1.10.1000.11">
    <property type="entry name" value="Arf Nucleotide-binding Site Opener,domain 2"/>
    <property type="match status" value="1"/>
</dbReference>
<dbReference type="GO" id="GO:0032012">
    <property type="term" value="P:regulation of ARF protein signal transduction"/>
    <property type="evidence" value="ECO:0007669"/>
    <property type="project" value="InterPro"/>
</dbReference>
<feature type="domain" description="SEC7" evidence="1">
    <location>
        <begin position="545"/>
        <end position="746"/>
    </location>
</feature>
<dbReference type="HOGENOM" id="CLU_001204_0_1_1"/>
<dbReference type="KEGG" id="tpf:TPHA_0B03960"/>
<proteinExistence type="predicted"/>
<dbReference type="GO" id="GO:0005085">
    <property type="term" value="F:guanyl-nucleotide exchange factor activity"/>
    <property type="evidence" value="ECO:0007669"/>
    <property type="project" value="EnsemblFungi"/>
</dbReference>
<dbReference type="eggNOG" id="KOG0928">
    <property type="taxonomic scope" value="Eukaryota"/>
</dbReference>
<dbReference type="GO" id="GO:0006890">
    <property type="term" value="P:retrograde vesicle-mediated transport, Golgi to endoplasmic reticulum"/>
    <property type="evidence" value="ECO:0007669"/>
    <property type="project" value="EnsemblFungi"/>
</dbReference>
<dbReference type="GO" id="GO:0016236">
    <property type="term" value="P:macroautophagy"/>
    <property type="evidence" value="ECO:0007669"/>
    <property type="project" value="EnsemblFungi"/>
</dbReference>
<dbReference type="Pfam" id="PF01369">
    <property type="entry name" value="Sec7"/>
    <property type="match status" value="1"/>
</dbReference>
<protein>
    <recommendedName>
        <fullName evidence="1">SEC7 domain-containing protein</fullName>
    </recommendedName>
</protein>
<dbReference type="InterPro" id="IPR000904">
    <property type="entry name" value="Sec7_dom"/>
</dbReference>
<dbReference type="Gene3D" id="1.10.220.20">
    <property type="match status" value="1"/>
</dbReference>
<dbReference type="PROSITE" id="PS50190">
    <property type="entry name" value="SEC7"/>
    <property type="match status" value="1"/>
</dbReference>
<evidence type="ECO:0000313" key="2">
    <source>
        <dbReference type="EMBL" id="CCE62068.1"/>
    </source>
</evidence>
<dbReference type="InterPro" id="IPR032691">
    <property type="entry name" value="Mon2/Sec7/BIG1-like_HUS"/>
</dbReference>